<dbReference type="InterPro" id="IPR010021">
    <property type="entry name" value="PGPP1/Gep4"/>
</dbReference>
<dbReference type="EMBL" id="JAJHJB010000003">
    <property type="protein sequence ID" value="MCC5464556.1"/>
    <property type="molecule type" value="Genomic_DNA"/>
</dbReference>
<protein>
    <submittedName>
        <fullName evidence="1">YqeG family HAD IIIA-type phosphatase</fullName>
    </submittedName>
</protein>
<accession>A0ABS8HN22</accession>
<dbReference type="NCBIfam" id="TIGR01662">
    <property type="entry name" value="HAD-SF-IIIA"/>
    <property type="match status" value="1"/>
</dbReference>
<dbReference type="InterPro" id="IPR006549">
    <property type="entry name" value="HAD-SF_hydro_IIIA"/>
</dbReference>
<dbReference type="PANTHER" id="PTHR19288:SF25">
    <property type="entry name" value="PHOSPHATIDYLGLYCEROPHOSPHATASE GEP4, MITOCHONDRIAL"/>
    <property type="match status" value="1"/>
</dbReference>
<comment type="caution">
    <text evidence="1">The sequence shown here is derived from an EMBL/GenBank/DDBJ whole genome shotgun (WGS) entry which is preliminary data.</text>
</comment>
<dbReference type="RefSeq" id="WP_229533988.1">
    <property type="nucleotide sequence ID" value="NZ_JAJHJB010000003.1"/>
</dbReference>
<dbReference type="Gene3D" id="3.40.50.1000">
    <property type="entry name" value="HAD superfamily/HAD-like"/>
    <property type="match status" value="1"/>
</dbReference>
<keyword evidence="2" id="KW-1185">Reference proteome</keyword>
<dbReference type="CDD" id="cd16416">
    <property type="entry name" value="HAD_BsYqeG-like"/>
    <property type="match status" value="1"/>
</dbReference>
<reference evidence="1" key="1">
    <citation type="submission" date="2021-11" db="EMBL/GenBank/DDBJ databases">
        <title>Description of a new species Pelosinus isolated from the bottom sediments of Lake Baikal.</title>
        <authorList>
            <person name="Zakharyuk A."/>
        </authorList>
    </citation>
    <scope>NUCLEOTIDE SEQUENCE</scope>
    <source>
        <strain evidence="1">Bkl1</strain>
    </source>
</reference>
<evidence type="ECO:0000313" key="1">
    <source>
        <dbReference type="EMBL" id="MCC5464556.1"/>
    </source>
</evidence>
<evidence type="ECO:0000313" key="2">
    <source>
        <dbReference type="Proteomes" id="UP001165492"/>
    </source>
</evidence>
<dbReference type="InterPro" id="IPR023214">
    <property type="entry name" value="HAD_sf"/>
</dbReference>
<sequence>MYNLLCPHMILNSLHDLEYHQLKELGIEGIIFDLDNTIIPWDQQQMSPEIIEWVNALLKEGFKICLLSNNMGKRVKDIAEIFNVPFVSRAYKPAKSGFRHAIAAMELSQDQVAVIGDQLFTDILGGNRIGLITIWVRPLSAQEFIGTKITRRLERLAVRVLKAKGFISKSAIIKNNNY</sequence>
<dbReference type="NCBIfam" id="TIGR01668">
    <property type="entry name" value="YqeG_hyp_ppase"/>
    <property type="match status" value="1"/>
</dbReference>
<dbReference type="Pfam" id="PF00702">
    <property type="entry name" value="Hydrolase"/>
    <property type="match status" value="1"/>
</dbReference>
<dbReference type="PANTHER" id="PTHR19288">
    <property type="entry name" value="4-NITROPHENYLPHOSPHATASE-RELATED"/>
    <property type="match status" value="1"/>
</dbReference>
<name>A0ABS8HN22_9FIRM</name>
<dbReference type="Proteomes" id="UP001165492">
    <property type="component" value="Unassembled WGS sequence"/>
</dbReference>
<organism evidence="1 2">
    <name type="scientific">Pelosinus baikalensis</name>
    <dbReference type="NCBI Taxonomy" id="2892015"/>
    <lineage>
        <taxon>Bacteria</taxon>
        <taxon>Bacillati</taxon>
        <taxon>Bacillota</taxon>
        <taxon>Negativicutes</taxon>
        <taxon>Selenomonadales</taxon>
        <taxon>Sporomusaceae</taxon>
        <taxon>Pelosinus</taxon>
    </lineage>
</organism>
<proteinExistence type="predicted"/>
<gene>
    <name evidence="1" type="ORF">LMF89_04150</name>
</gene>
<dbReference type="InterPro" id="IPR036412">
    <property type="entry name" value="HAD-like_sf"/>
</dbReference>
<dbReference type="SUPFAM" id="SSF56784">
    <property type="entry name" value="HAD-like"/>
    <property type="match status" value="1"/>
</dbReference>